<evidence type="ECO:0000313" key="2">
    <source>
        <dbReference type="EMBL" id="QLQ79427.1"/>
    </source>
</evidence>
<name>A0A7H9HRW7_9SACH</name>
<evidence type="ECO:0000313" key="3">
    <source>
        <dbReference type="Proteomes" id="UP000510647"/>
    </source>
</evidence>
<evidence type="ECO:0000256" key="1">
    <source>
        <dbReference type="SAM" id="MobiDB-lite"/>
    </source>
</evidence>
<dbReference type="Proteomes" id="UP000510647">
    <property type="component" value="Chromosome 3"/>
</dbReference>
<organism evidence="2 3">
    <name type="scientific">Torulaspora globosa</name>
    <dbReference type="NCBI Taxonomy" id="48254"/>
    <lineage>
        <taxon>Eukaryota</taxon>
        <taxon>Fungi</taxon>
        <taxon>Dikarya</taxon>
        <taxon>Ascomycota</taxon>
        <taxon>Saccharomycotina</taxon>
        <taxon>Saccharomycetes</taxon>
        <taxon>Saccharomycetales</taxon>
        <taxon>Saccharomycetaceae</taxon>
        <taxon>Torulaspora</taxon>
    </lineage>
</organism>
<reference evidence="2 3" key="1">
    <citation type="submission" date="2020-06" db="EMBL/GenBank/DDBJ databases">
        <title>The yeast mating-type switching endonuclease HO is a domesticated member of an unorthodox homing genetic element family.</title>
        <authorList>
            <person name="Coughlan A.Y."/>
            <person name="Lombardi L."/>
            <person name="Braun-Galleani S."/>
            <person name="Martos A.R."/>
            <person name="Galeote V."/>
            <person name="Bigey F."/>
            <person name="Dequin S."/>
            <person name="Byrne K.P."/>
            <person name="Wolfe K.H."/>
        </authorList>
    </citation>
    <scope>NUCLEOTIDE SEQUENCE [LARGE SCALE GENOMIC DNA]</scope>
    <source>
        <strain evidence="2 3">CBS2947</strain>
    </source>
</reference>
<protein>
    <submittedName>
        <fullName evidence="2">Uncharacterized protein</fullName>
    </submittedName>
</protein>
<gene>
    <name evidence="2" type="ORF">HG537_0C00740</name>
</gene>
<sequence>MARTKLGQRSLVSQDDFYVEATEYEEQAERWLLSDIKKALRFYVLALDMYEKALNAPEATSRRSYNILYNETRLFLQIYTDYLANNGYINLLQYVRLDDVPGASKLALPLTVIVDRFEQVYERFPDERTWDLDTNLLTCYLTLMESNETYNLSGEQIVGLATKFIDLSQRSLKFQLAELSAWEEFMPQTEGSIETSAEASGTELNSGDGSGVISHRDQLEATESVEVADQVTAQVLSETITNGFSFIQNAMEVIIEGRLGESGPSAINSVQLNYLEDMVKKFGAQLVDIYTTACETLPLDRKDIEIAIEANRGIQLIATGDLDSLQNYVSEALIVPETSIELLLAKVDVLNFAVSCIANSSDLQTQWQVCSLLNKLLVEVAKKIAKAKIDLKSVKLHSGGSQTSQLVFQQCDVLVASSDNELRRWTIKAEELKCLPQDTGNERKTMEILMKNAKTFLLNASKIAQQPGGLEETIVEKLKRNYIYGQAQARLSLIDENFHTSVNADLSDLLTEHPFYRQLPDTQL</sequence>
<feature type="region of interest" description="Disordered" evidence="1">
    <location>
        <begin position="190"/>
        <end position="213"/>
    </location>
</feature>
<proteinExistence type="predicted"/>
<dbReference type="EMBL" id="CP059269">
    <property type="protein sequence ID" value="QLQ79427.1"/>
    <property type="molecule type" value="Genomic_DNA"/>
</dbReference>
<keyword evidence="3" id="KW-1185">Reference proteome</keyword>
<accession>A0A7H9HRW7</accession>
<feature type="compositionally biased region" description="Polar residues" evidence="1">
    <location>
        <begin position="190"/>
        <end position="207"/>
    </location>
</feature>
<dbReference type="AlphaFoldDB" id="A0A7H9HRW7"/>
<dbReference type="OrthoDB" id="5328412at2759"/>